<accession>A0ABP7UCW8</accession>
<dbReference type="Pfam" id="PF02518">
    <property type="entry name" value="HATPase_c"/>
    <property type="match status" value="1"/>
</dbReference>
<name>A0ABP7UCW8_9BACT</name>
<dbReference type="InterPro" id="IPR019734">
    <property type="entry name" value="TPR_rpt"/>
</dbReference>
<dbReference type="InterPro" id="IPR011990">
    <property type="entry name" value="TPR-like_helical_dom_sf"/>
</dbReference>
<feature type="domain" description="Signal transduction histidine kinase subgroup 2 dimerisation and phosphoacceptor" evidence="9">
    <location>
        <begin position="402"/>
        <end position="476"/>
    </location>
</feature>
<dbReference type="SMART" id="SM00028">
    <property type="entry name" value="TPR"/>
    <property type="match status" value="5"/>
</dbReference>
<organism evidence="10 11">
    <name type="scientific">Hymenobacter glaciei</name>
    <dbReference type="NCBI Taxonomy" id="877209"/>
    <lineage>
        <taxon>Bacteria</taxon>
        <taxon>Pseudomonadati</taxon>
        <taxon>Bacteroidota</taxon>
        <taxon>Cytophagia</taxon>
        <taxon>Cytophagales</taxon>
        <taxon>Hymenobacteraceae</taxon>
        <taxon>Hymenobacter</taxon>
    </lineage>
</organism>
<keyword evidence="6" id="KW-0418">Kinase</keyword>
<dbReference type="PANTHER" id="PTHR41523">
    <property type="entry name" value="TWO-COMPONENT SYSTEM SENSOR PROTEIN"/>
    <property type="match status" value="1"/>
</dbReference>
<dbReference type="InterPro" id="IPR011495">
    <property type="entry name" value="Sig_transdc_His_kin_sub2_dim/P"/>
</dbReference>
<dbReference type="Gene3D" id="1.25.40.10">
    <property type="entry name" value="Tetratricopeptide repeat domain"/>
    <property type="match status" value="2"/>
</dbReference>
<keyword evidence="3" id="KW-0597">Phosphoprotein</keyword>
<dbReference type="SUPFAM" id="SSF48452">
    <property type="entry name" value="TPR-like"/>
    <property type="match status" value="2"/>
</dbReference>
<sequence>MRLLSNYPGVPDTLRVFYLSRLAAATYDSSLSKALHYAQQAGNLAKKIGYVRGELNCIRLTANIYSGMGDYVAAIRCYQAGVDLAQAKNLKPHLFRLYDNMGATAAAAGEYARSLKYMLRALAALKELEPVINKTNAEDYLHSFSNLGNSYFALGKNEQASIYARQALALANTYQIKSGGKFRMLLGRIFEAQRPRTAATMDSAAHYLQAAVAEAEAEGELAEMADELLGLAEFYQAQRLYPAMLAATARSLKLARKLGAKHLQLEALSAMADASAALGDYRGAYTAGEQANALQKELINSEKTNAIAKLQVQYDVREQEQQIQLLTQRGVASAALAREQERRQWGLLGIAGVLALGLATGGLLHWRLRRSQGQLALANQHLGTANRTIQQAVEEKGVLLQELHHRVKNNLQMISSLLGWQSDIMPDPQLAVVLAGNQARIQSMALVHECLYQADNLAQVRIDAYLTELLTSLHSSLASPQKEITLSTDLEPVLMDTREAAYFGLLVNELVTNAYKHAFGEQSTGKLHVSLARKDAGFRLSVSDDGTGLPTTGFSSKSKSIGISLVQFMVKQLKATITVVPQLVGTHLEIIRA</sequence>
<comment type="catalytic activity">
    <reaction evidence="1">
        <text>ATP + protein L-histidine = ADP + protein N-phospho-L-histidine.</text>
        <dbReference type="EC" id="2.7.13.3"/>
    </reaction>
</comment>
<feature type="domain" description="Histidine kinase/HSP90-like ATPase" evidence="8">
    <location>
        <begin position="505"/>
        <end position="581"/>
    </location>
</feature>
<dbReference type="SUPFAM" id="SSF55874">
    <property type="entry name" value="ATPase domain of HSP90 chaperone/DNA topoisomerase II/histidine kinase"/>
    <property type="match status" value="1"/>
</dbReference>
<evidence type="ECO:0000256" key="7">
    <source>
        <dbReference type="ARBA" id="ARBA00022840"/>
    </source>
</evidence>
<keyword evidence="11" id="KW-1185">Reference proteome</keyword>
<dbReference type="EC" id="2.7.13.3" evidence="2"/>
<protein>
    <recommendedName>
        <fullName evidence="2">histidine kinase</fullName>
        <ecNumber evidence="2">2.7.13.3</ecNumber>
    </recommendedName>
</protein>
<gene>
    <name evidence="10" type="ORF">GCM10022409_27980</name>
</gene>
<dbReference type="PANTHER" id="PTHR41523:SF8">
    <property type="entry name" value="ETHYLENE RESPONSE SENSOR PROTEIN"/>
    <property type="match status" value="1"/>
</dbReference>
<evidence type="ECO:0000256" key="5">
    <source>
        <dbReference type="ARBA" id="ARBA00022741"/>
    </source>
</evidence>
<evidence type="ECO:0000313" key="10">
    <source>
        <dbReference type="EMBL" id="GAA4040472.1"/>
    </source>
</evidence>
<dbReference type="EMBL" id="BAABDK010000021">
    <property type="protein sequence ID" value="GAA4040472.1"/>
    <property type="molecule type" value="Genomic_DNA"/>
</dbReference>
<dbReference type="InterPro" id="IPR036890">
    <property type="entry name" value="HATPase_C_sf"/>
</dbReference>
<evidence type="ECO:0000256" key="2">
    <source>
        <dbReference type="ARBA" id="ARBA00012438"/>
    </source>
</evidence>
<reference evidence="11" key="1">
    <citation type="journal article" date="2019" name="Int. J. Syst. Evol. Microbiol.">
        <title>The Global Catalogue of Microorganisms (GCM) 10K type strain sequencing project: providing services to taxonomists for standard genome sequencing and annotation.</title>
        <authorList>
            <consortium name="The Broad Institute Genomics Platform"/>
            <consortium name="The Broad Institute Genome Sequencing Center for Infectious Disease"/>
            <person name="Wu L."/>
            <person name="Ma J."/>
        </authorList>
    </citation>
    <scope>NUCLEOTIDE SEQUENCE [LARGE SCALE GENOMIC DNA]</scope>
    <source>
        <strain evidence="11">JCM 17225</strain>
    </source>
</reference>
<proteinExistence type="predicted"/>
<dbReference type="Proteomes" id="UP001501469">
    <property type="component" value="Unassembled WGS sequence"/>
</dbReference>
<keyword evidence="5" id="KW-0547">Nucleotide-binding</keyword>
<evidence type="ECO:0000256" key="4">
    <source>
        <dbReference type="ARBA" id="ARBA00022679"/>
    </source>
</evidence>
<evidence type="ECO:0000259" key="9">
    <source>
        <dbReference type="Pfam" id="PF07568"/>
    </source>
</evidence>
<evidence type="ECO:0000256" key="6">
    <source>
        <dbReference type="ARBA" id="ARBA00022777"/>
    </source>
</evidence>
<keyword evidence="7" id="KW-0067">ATP-binding</keyword>
<comment type="caution">
    <text evidence="10">The sequence shown here is derived from an EMBL/GenBank/DDBJ whole genome shotgun (WGS) entry which is preliminary data.</text>
</comment>
<keyword evidence="4" id="KW-0808">Transferase</keyword>
<evidence type="ECO:0000256" key="1">
    <source>
        <dbReference type="ARBA" id="ARBA00000085"/>
    </source>
</evidence>
<evidence type="ECO:0000313" key="11">
    <source>
        <dbReference type="Proteomes" id="UP001501469"/>
    </source>
</evidence>
<evidence type="ECO:0000256" key="3">
    <source>
        <dbReference type="ARBA" id="ARBA00022553"/>
    </source>
</evidence>
<evidence type="ECO:0000259" key="8">
    <source>
        <dbReference type="Pfam" id="PF02518"/>
    </source>
</evidence>
<dbReference type="Pfam" id="PF07568">
    <property type="entry name" value="HisKA_2"/>
    <property type="match status" value="1"/>
</dbReference>
<dbReference type="Gene3D" id="3.30.565.10">
    <property type="entry name" value="Histidine kinase-like ATPase, C-terminal domain"/>
    <property type="match status" value="1"/>
</dbReference>
<dbReference type="InterPro" id="IPR003594">
    <property type="entry name" value="HATPase_dom"/>
</dbReference>
<dbReference type="Gene3D" id="3.30.450.20">
    <property type="entry name" value="PAS domain"/>
    <property type="match status" value="1"/>
</dbReference>